<sequence length="408" mass="44020">MGVADGTVIGAVKIVDNGDPAERFNLVLVAEGYRQSELGKFAADAQHFANGLFDIAPFDDHRCAINIWRLDVASDESGADDPVGCGGTGATPDTYFDARFCNNGIRRALVCDSSLVLSTVAAHVPQFHSAQVIVNSDVYGGTGGSVGVSSTATKNSLGNDIDWREIIIHEMGHSIFGLADEYFYYAGCGIDGPSQNQHDNIEPSQPNVTISPTAAGKWDDLINVSTLPTQSNPNCSQCPPDLVPEPPNFVVGTYEGAHYTHCGAYRPSYNCKMRVLGEPFCAVCQREIHEFLTPFDPDFCFKFDRLDLSRWVAVATILFGVIQDGGGVIIVGGKPIPIDPWGPLRHSLWAAMANPHDASPAMRDTIVGLAMDHLSSLVSSDAHRKQLQTQTRALLNEAVAELPTYVIR</sequence>
<gene>
    <name evidence="1" type="ORF">J2W94_002299</name>
</gene>
<dbReference type="Gene3D" id="3.40.390.10">
    <property type="entry name" value="Collagenase (Catalytic Domain)"/>
    <property type="match status" value="1"/>
</dbReference>
<dbReference type="RefSeq" id="WP_310093345.1">
    <property type="nucleotide sequence ID" value="NZ_JAVDTT010000002.1"/>
</dbReference>
<dbReference type="EMBL" id="JAVDTT010000002">
    <property type="protein sequence ID" value="MDR6842014.1"/>
    <property type="molecule type" value="Genomic_DNA"/>
</dbReference>
<comment type="caution">
    <text evidence="1">The sequence shown here is derived from an EMBL/GenBank/DDBJ whole genome shotgun (WGS) entry which is preliminary data.</text>
</comment>
<protein>
    <recommendedName>
        <fullName evidence="3">IgA Peptidase M64</fullName>
    </recommendedName>
</protein>
<keyword evidence="2" id="KW-1185">Reference proteome</keyword>
<dbReference type="InterPro" id="IPR024079">
    <property type="entry name" value="MetalloPept_cat_dom_sf"/>
</dbReference>
<dbReference type="InterPro" id="IPR019026">
    <property type="entry name" value="Peptidase_M64_IgA"/>
</dbReference>
<organism evidence="1 2">
    <name type="scientific">Pseudoxanthomonas sacheonensis</name>
    <dbReference type="NCBI Taxonomy" id="443615"/>
    <lineage>
        <taxon>Bacteria</taxon>
        <taxon>Pseudomonadati</taxon>
        <taxon>Pseudomonadota</taxon>
        <taxon>Gammaproteobacteria</taxon>
        <taxon>Lysobacterales</taxon>
        <taxon>Lysobacteraceae</taxon>
        <taxon>Pseudoxanthomonas</taxon>
    </lineage>
</organism>
<evidence type="ECO:0000313" key="2">
    <source>
        <dbReference type="Proteomes" id="UP001254759"/>
    </source>
</evidence>
<name>A0ABU1RV74_9GAMM</name>
<dbReference type="Proteomes" id="UP001254759">
    <property type="component" value="Unassembled WGS sequence"/>
</dbReference>
<accession>A0ABU1RV74</accession>
<proteinExistence type="predicted"/>
<evidence type="ECO:0000313" key="1">
    <source>
        <dbReference type="EMBL" id="MDR6842014.1"/>
    </source>
</evidence>
<reference evidence="1 2" key="1">
    <citation type="submission" date="2023-07" db="EMBL/GenBank/DDBJ databases">
        <title>Sorghum-associated microbial communities from plants grown in Nebraska, USA.</title>
        <authorList>
            <person name="Schachtman D."/>
        </authorList>
    </citation>
    <scope>NUCLEOTIDE SEQUENCE [LARGE SCALE GENOMIC DNA]</scope>
    <source>
        <strain evidence="1 2">BE107</strain>
    </source>
</reference>
<dbReference type="Pfam" id="PF09471">
    <property type="entry name" value="Peptidase_M64"/>
    <property type="match status" value="2"/>
</dbReference>
<evidence type="ECO:0008006" key="3">
    <source>
        <dbReference type="Google" id="ProtNLM"/>
    </source>
</evidence>